<keyword evidence="2" id="KW-1185">Reference proteome</keyword>
<dbReference type="AlphaFoldDB" id="A0A2W1BLU9"/>
<reference evidence="1 2" key="1">
    <citation type="journal article" date="2017" name="BMC Biol.">
        <title>Genomic innovations, transcriptional plasticity and gene loss underlying the evolution and divergence of two highly polyphagous and invasive Helicoverpa pest species.</title>
        <authorList>
            <person name="Pearce S.L."/>
            <person name="Clarke D.F."/>
            <person name="East P.D."/>
            <person name="Elfekih S."/>
            <person name="Gordon K.H."/>
            <person name="Jermiin L.S."/>
            <person name="McGaughran A."/>
            <person name="Oakeshott J.G."/>
            <person name="Papanikolaou A."/>
            <person name="Perera O.P."/>
            <person name="Rane R.V."/>
            <person name="Richards S."/>
            <person name="Tay W.T."/>
            <person name="Walsh T.K."/>
            <person name="Anderson A."/>
            <person name="Anderson C.J."/>
            <person name="Asgari S."/>
            <person name="Board P.G."/>
            <person name="Bretschneider A."/>
            <person name="Campbell P.M."/>
            <person name="Chertemps T."/>
            <person name="Christeller J.T."/>
            <person name="Coppin C.W."/>
            <person name="Downes S.J."/>
            <person name="Duan G."/>
            <person name="Farnsworth C.A."/>
            <person name="Good R.T."/>
            <person name="Han L.B."/>
            <person name="Han Y.C."/>
            <person name="Hatje K."/>
            <person name="Horne I."/>
            <person name="Huang Y.P."/>
            <person name="Hughes D.S."/>
            <person name="Jacquin-Joly E."/>
            <person name="James W."/>
            <person name="Jhangiani S."/>
            <person name="Kollmar M."/>
            <person name="Kuwar S.S."/>
            <person name="Li S."/>
            <person name="Liu N.Y."/>
            <person name="Maibeche M.T."/>
            <person name="Miller J.R."/>
            <person name="Montagne N."/>
            <person name="Perry T."/>
            <person name="Qu J."/>
            <person name="Song S.V."/>
            <person name="Sutton G.G."/>
            <person name="Vogel H."/>
            <person name="Walenz B.P."/>
            <person name="Xu W."/>
            <person name="Zhang H.J."/>
            <person name="Zou Z."/>
            <person name="Batterham P."/>
            <person name="Edwards O.R."/>
            <person name="Feyereisen R."/>
            <person name="Gibbs R.A."/>
            <person name="Heckel D.G."/>
            <person name="McGrath A."/>
            <person name="Robin C."/>
            <person name="Scherer S.E."/>
            <person name="Worley K.C."/>
            <person name="Wu Y.D."/>
        </authorList>
    </citation>
    <scope>NUCLEOTIDE SEQUENCE [LARGE SCALE GENOMIC DNA]</scope>
    <source>
        <strain evidence="1">Harm_GR_Male_#8</strain>
        <tissue evidence="1">Whole organism</tissue>
    </source>
</reference>
<sequence>MVQVSGTQLKSRALEQARTGSLGLPLTWDNYRPSPAFPSPATYTPPRPCDTHGNVTLTLLPPGVRVETVKTSRPV</sequence>
<proteinExistence type="predicted"/>
<organism evidence="1 2">
    <name type="scientific">Helicoverpa armigera</name>
    <name type="common">Cotton bollworm</name>
    <name type="synonym">Heliothis armigera</name>
    <dbReference type="NCBI Taxonomy" id="29058"/>
    <lineage>
        <taxon>Eukaryota</taxon>
        <taxon>Metazoa</taxon>
        <taxon>Ecdysozoa</taxon>
        <taxon>Arthropoda</taxon>
        <taxon>Hexapoda</taxon>
        <taxon>Insecta</taxon>
        <taxon>Pterygota</taxon>
        <taxon>Neoptera</taxon>
        <taxon>Endopterygota</taxon>
        <taxon>Lepidoptera</taxon>
        <taxon>Glossata</taxon>
        <taxon>Ditrysia</taxon>
        <taxon>Noctuoidea</taxon>
        <taxon>Noctuidae</taxon>
        <taxon>Heliothinae</taxon>
        <taxon>Helicoverpa</taxon>
    </lineage>
</organism>
<evidence type="ECO:0000313" key="2">
    <source>
        <dbReference type="Proteomes" id="UP000249218"/>
    </source>
</evidence>
<protein>
    <submittedName>
        <fullName evidence="1">Uncharacterized protein</fullName>
    </submittedName>
</protein>
<dbReference type="EMBL" id="KZ149972">
    <property type="protein sequence ID" value="PZC76029.1"/>
    <property type="molecule type" value="Genomic_DNA"/>
</dbReference>
<name>A0A2W1BLU9_HELAM</name>
<evidence type="ECO:0000313" key="1">
    <source>
        <dbReference type="EMBL" id="PZC76029.1"/>
    </source>
</evidence>
<dbReference type="Proteomes" id="UP000249218">
    <property type="component" value="Unassembled WGS sequence"/>
</dbReference>
<accession>A0A2W1BLU9</accession>
<gene>
    <name evidence="1" type="primary">HaOG205231</name>
    <name evidence="1" type="ORF">B5X24_HaOG205231</name>
</gene>